<evidence type="ECO:0000256" key="4">
    <source>
        <dbReference type="ARBA" id="ARBA00023277"/>
    </source>
</evidence>
<proteinExistence type="inferred from homology"/>
<keyword evidence="2" id="KW-0378">Hydrolase</keyword>
<reference evidence="7" key="1">
    <citation type="submission" date="2021-01" db="EMBL/GenBank/DDBJ databases">
        <authorList>
            <person name="Kaushik A."/>
        </authorList>
    </citation>
    <scope>NUCLEOTIDE SEQUENCE</scope>
    <source>
        <strain evidence="7">AG1-1A</strain>
    </source>
</reference>
<protein>
    <recommendedName>
        <fullName evidence="9">BTB domain-containing protein</fullName>
    </recommendedName>
</protein>
<evidence type="ECO:0000313" key="7">
    <source>
        <dbReference type="EMBL" id="CAE6441692.1"/>
    </source>
</evidence>
<dbReference type="SUPFAM" id="SSF49899">
    <property type="entry name" value="Concanavalin A-like lectins/glucanases"/>
    <property type="match status" value="1"/>
</dbReference>
<evidence type="ECO:0000256" key="5">
    <source>
        <dbReference type="ARBA" id="ARBA00023295"/>
    </source>
</evidence>
<dbReference type="SUPFAM" id="SSF54695">
    <property type="entry name" value="POZ domain"/>
    <property type="match status" value="1"/>
</dbReference>
<evidence type="ECO:0008006" key="9">
    <source>
        <dbReference type="Google" id="ProtNLM"/>
    </source>
</evidence>
<dbReference type="EMBL" id="CAJMWR010002226">
    <property type="protein sequence ID" value="CAE6441692.1"/>
    <property type="molecule type" value="Genomic_DNA"/>
</dbReference>
<dbReference type="InterPro" id="IPR013320">
    <property type="entry name" value="ConA-like_dom_sf"/>
</dbReference>
<keyword evidence="4" id="KW-0119">Carbohydrate metabolism</keyword>
<feature type="non-terminal residue" evidence="7">
    <location>
        <position position="1"/>
    </location>
</feature>
<organism evidence="7 8">
    <name type="scientific">Rhizoctonia solani</name>
    <dbReference type="NCBI Taxonomy" id="456999"/>
    <lineage>
        <taxon>Eukaryota</taxon>
        <taxon>Fungi</taxon>
        <taxon>Dikarya</taxon>
        <taxon>Basidiomycota</taxon>
        <taxon>Agaricomycotina</taxon>
        <taxon>Agaricomycetes</taxon>
        <taxon>Cantharellales</taxon>
        <taxon>Ceratobasidiaceae</taxon>
        <taxon>Rhizoctonia</taxon>
    </lineage>
</organism>
<accession>A0A8H3AVT3</accession>
<comment type="caution">
    <text evidence="7">The sequence shown here is derived from an EMBL/GenBank/DDBJ whole genome shotgun (WGS) entry which is preliminary data.</text>
</comment>
<keyword evidence="5" id="KW-0326">Glycosidase</keyword>
<dbReference type="Gene3D" id="2.70.100.10">
    <property type="entry name" value="Glycoside hydrolase, family 7, domain"/>
    <property type="match status" value="1"/>
</dbReference>
<evidence type="ECO:0000256" key="1">
    <source>
        <dbReference type="ARBA" id="ARBA00006044"/>
    </source>
</evidence>
<evidence type="ECO:0000313" key="8">
    <source>
        <dbReference type="Proteomes" id="UP000663840"/>
    </source>
</evidence>
<keyword evidence="3" id="KW-0136">Cellulose degradation</keyword>
<name>A0A8H3AVT3_9AGAM</name>
<evidence type="ECO:0000256" key="2">
    <source>
        <dbReference type="ARBA" id="ARBA00022801"/>
    </source>
</evidence>
<dbReference type="Proteomes" id="UP000663840">
    <property type="component" value="Unassembled WGS sequence"/>
</dbReference>
<dbReference type="AlphaFoldDB" id="A0A8H3AVT3"/>
<dbReference type="Pfam" id="PF00840">
    <property type="entry name" value="Glyco_hydro_7"/>
    <property type="match status" value="1"/>
</dbReference>
<dbReference type="InterPro" id="IPR011333">
    <property type="entry name" value="SKP1/BTB/POZ_sf"/>
</dbReference>
<dbReference type="InterPro" id="IPR037019">
    <property type="entry name" value="Glyco_hydro_7_sf"/>
</dbReference>
<gene>
    <name evidence="7" type="ORF">RDB_LOCUS79095</name>
</gene>
<evidence type="ECO:0000256" key="3">
    <source>
        <dbReference type="ARBA" id="ARBA00023001"/>
    </source>
</evidence>
<keyword evidence="6" id="KW-0624">Polysaccharide degradation</keyword>
<dbReference type="PANTHER" id="PTHR31758:SF2">
    <property type="entry name" value="BTB_POZ DOMAIN-CONTAINING PROTEIN YLR108C"/>
    <property type="match status" value="1"/>
</dbReference>
<dbReference type="Gene3D" id="3.30.710.10">
    <property type="entry name" value="Potassium Channel Kv1.1, Chain A"/>
    <property type="match status" value="2"/>
</dbReference>
<dbReference type="InterPro" id="IPR001722">
    <property type="entry name" value="Glyco_hydro_7"/>
</dbReference>
<comment type="similarity">
    <text evidence="1">Belongs to the glycosyl hydrolase 7 (cellulase C) family.</text>
</comment>
<dbReference type="GO" id="GO:0004553">
    <property type="term" value="F:hydrolase activity, hydrolyzing O-glycosyl compounds"/>
    <property type="evidence" value="ECO:0007669"/>
    <property type="project" value="InterPro"/>
</dbReference>
<dbReference type="GO" id="GO:0030245">
    <property type="term" value="P:cellulose catabolic process"/>
    <property type="evidence" value="ECO:0007669"/>
    <property type="project" value="UniProtKB-KW"/>
</dbReference>
<evidence type="ECO:0000256" key="6">
    <source>
        <dbReference type="ARBA" id="ARBA00023326"/>
    </source>
</evidence>
<dbReference type="PANTHER" id="PTHR31758">
    <property type="entry name" value="BTB/POZ DOMAIN-CONTAINING PROTEIN YLR108C"/>
    <property type="match status" value="1"/>
</dbReference>
<sequence length="605" mass="68340">NGNKRQQNISRATCHSTFGYQVPNPLARSPKEHRLYLRAMSSEYTIIITDNTFKLSQLQIEFDSPNLFTSYFIRPAGQKAPRQLEVSRDPYLFTIILRYLNGYQVLPLHPGLIPPYCTLEAALADLVADARFYKLNGLLKLLTSNKNQEDQEDGTITRYAKIVGDYMTKPNQFEPTQDFSAVVPNFTLKLSSEEQCQMFSKQSNFRAVPKTKDGGSADIFYVCFLYERIIHEVTPAPNIALNSSVRTVHGGREAYINRGAIFSSVKPYHDPNATHKMKDTTDTYTIVVRDRFFKLTKAQMQRDAPNYFTSHFLDSSGQCLTRIMEISRDPFLFELVLKYLNGYQIFPIHPTLVPPCSTPETAIGDLRADAEFYQLKELVNLCRSKEAPKSAPTVRFTSSQIAVITGYFNSTADGIAPSESFEQYISRFYPTLLSEERYNAASTGMLTLASAAPSQLSRFLIVNGWSERIVRAVVKRDMSSVERWELLGWKRDVSTPGVRHVILFVKIWTAPGFETPLDPSTLSVRHLYGSDKVVDTKKMTFVAQLIAADNTANGKLVEMRRPYVQDGKVIQNTKSTIPGLTQYDSITDSFCAAQKPVFGDINVYT</sequence>